<dbReference type="Proteomes" id="UP000887563">
    <property type="component" value="Unplaced"/>
</dbReference>
<feature type="region of interest" description="Disordered" evidence="4">
    <location>
        <begin position="321"/>
        <end position="350"/>
    </location>
</feature>
<name>A0A914MS61_MELIC</name>
<feature type="compositionally biased region" description="Polar residues" evidence="4">
    <location>
        <begin position="330"/>
        <end position="339"/>
    </location>
</feature>
<proteinExistence type="predicted"/>
<keyword evidence="3" id="KW-0862">Zinc</keyword>
<evidence type="ECO:0000259" key="5">
    <source>
        <dbReference type="Pfam" id="PF04500"/>
    </source>
</evidence>
<accession>A0A914MS61</accession>
<evidence type="ECO:0000256" key="4">
    <source>
        <dbReference type="SAM" id="MobiDB-lite"/>
    </source>
</evidence>
<dbReference type="WBParaSite" id="Minc3s02040g27926">
    <property type="protein sequence ID" value="Minc3s02040g27926"/>
    <property type="gene ID" value="Minc3s02040g27926"/>
</dbReference>
<evidence type="ECO:0000256" key="2">
    <source>
        <dbReference type="ARBA" id="ARBA00022771"/>
    </source>
</evidence>
<evidence type="ECO:0000313" key="6">
    <source>
        <dbReference type="Proteomes" id="UP000887563"/>
    </source>
</evidence>
<feature type="domain" description="FLYWCH-type" evidence="5">
    <location>
        <begin position="15"/>
        <end position="81"/>
    </location>
</feature>
<feature type="compositionally biased region" description="Low complexity" evidence="4">
    <location>
        <begin position="194"/>
        <end position="205"/>
    </location>
</feature>
<feature type="compositionally biased region" description="Polar residues" evidence="4">
    <location>
        <begin position="171"/>
        <end position="193"/>
    </location>
</feature>
<feature type="region of interest" description="Disordered" evidence="4">
    <location>
        <begin position="160"/>
        <end position="237"/>
    </location>
</feature>
<feature type="compositionally biased region" description="Polar residues" evidence="4">
    <location>
        <begin position="206"/>
        <end position="218"/>
    </location>
</feature>
<feature type="compositionally biased region" description="Basic and acidic residues" evidence="4">
    <location>
        <begin position="551"/>
        <end position="562"/>
    </location>
</feature>
<protein>
    <submittedName>
        <fullName evidence="7">FLYWCH-type domain-containing protein</fullName>
    </submittedName>
</protein>
<keyword evidence="6" id="KW-1185">Reference proteome</keyword>
<dbReference type="GO" id="GO:0008270">
    <property type="term" value="F:zinc ion binding"/>
    <property type="evidence" value="ECO:0007669"/>
    <property type="project" value="UniProtKB-KW"/>
</dbReference>
<reference evidence="7" key="1">
    <citation type="submission" date="2022-11" db="UniProtKB">
        <authorList>
            <consortium name="WormBaseParasite"/>
        </authorList>
    </citation>
    <scope>IDENTIFICATION</scope>
</reference>
<evidence type="ECO:0000256" key="3">
    <source>
        <dbReference type="ARBA" id="ARBA00022833"/>
    </source>
</evidence>
<feature type="compositionally biased region" description="Low complexity" evidence="4">
    <location>
        <begin position="219"/>
        <end position="237"/>
    </location>
</feature>
<evidence type="ECO:0000256" key="1">
    <source>
        <dbReference type="ARBA" id="ARBA00022723"/>
    </source>
</evidence>
<sequence>MFEFHYYNPEQPRIITSFKGNQKLILGGYRYNIHHVKDGVNNKTWRCVCAKKLTGARSWCKGRAETWEGDTKGIPKGEHNHQTEHDLAELEYFKSQLIFAAISEPTTDLNLLIDEATKFLSPGLSFGNRESMKKSLIVARKSAESGELVLGQLPYRSKKSVKRASVRSKATAGNKNAPQVKNPVTSTSSVILPQSSQSTSRQRSTPNNRTSTGSYSPFSPNISIGSRSNNSSGIGSSLSSSDCLDISSFSSMGSNSQQSNWNQNSHFEMPSISALNNTFTEGVEASSSSINPYGTVNMTMPSEILAAALYAVAMLGSAQASQNQSQQNQHFQESVNNPTLPIPPKRVRVNNNPITNRATTNGASPMRAITPLTNSVAKSNATEGNLKRKGARVNGILQKLSTKVAAVSTSPLAPTIPMELIREEVSKCPNTLAIKEEKEELNSNPMPQRGLLVSVQTQTDNMNEMVMRYTNEDRINGNNSGGENGKAKLNGFMNHPPKRLICCCCFDEAEGLNVDEFPVGCKKRASLLLENGEQQCDKDRNKSLSPSSPKIKKEDSEEKQNEENNNVSGMELFESDNELKLEIEEEEDEDN</sequence>
<keyword evidence="2" id="KW-0863">Zinc-finger</keyword>
<dbReference type="InterPro" id="IPR007588">
    <property type="entry name" value="Znf_FLYWCH"/>
</dbReference>
<organism evidence="6 7">
    <name type="scientific">Meloidogyne incognita</name>
    <name type="common">Southern root-knot nematode worm</name>
    <name type="synonym">Oxyuris incognita</name>
    <dbReference type="NCBI Taxonomy" id="6306"/>
    <lineage>
        <taxon>Eukaryota</taxon>
        <taxon>Metazoa</taxon>
        <taxon>Ecdysozoa</taxon>
        <taxon>Nematoda</taxon>
        <taxon>Chromadorea</taxon>
        <taxon>Rhabditida</taxon>
        <taxon>Tylenchina</taxon>
        <taxon>Tylenchomorpha</taxon>
        <taxon>Tylenchoidea</taxon>
        <taxon>Meloidogynidae</taxon>
        <taxon>Meloidogyninae</taxon>
        <taxon>Meloidogyne</taxon>
        <taxon>Meloidogyne incognita group</taxon>
    </lineage>
</organism>
<feature type="region of interest" description="Disordered" evidence="4">
    <location>
        <begin position="534"/>
        <end position="591"/>
    </location>
</feature>
<dbReference type="Gene3D" id="2.20.25.240">
    <property type="match status" value="1"/>
</dbReference>
<keyword evidence="1" id="KW-0479">Metal-binding</keyword>
<evidence type="ECO:0000313" key="7">
    <source>
        <dbReference type="WBParaSite" id="Minc3s02040g27926"/>
    </source>
</evidence>
<dbReference type="AlphaFoldDB" id="A0A914MS61"/>
<dbReference type="Pfam" id="PF04500">
    <property type="entry name" value="FLYWCH"/>
    <property type="match status" value="1"/>
</dbReference>